<dbReference type="InterPro" id="IPR014105">
    <property type="entry name" value="Carotenoid/retinoid_OxRdtase"/>
</dbReference>
<evidence type="ECO:0000256" key="7">
    <source>
        <dbReference type="ARBA" id="ARBA00023002"/>
    </source>
</evidence>
<evidence type="ECO:0000256" key="3">
    <source>
        <dbReference type="ARBA" id="ARBA00006046"/>
    </source>
</evidence>
<dbReference type="InterPro" id="IPR002937">
    <property type="entry name" value="Amino_oxidase"/>
</dbReference>
<keyword evidence="4" id="KW-0285">Flavoprotein</keyword>
<gene>
    <name evidence="11" type="ORF">QO010_001520</name>
</gene>
<organism evidence="11 12">
    <name type="scientific">Caulobacter ginsengisoli</name>
    <dbReference type="NCBI Taxonomy" id="400775"/>
    <lineage>
        <taxon>Bacteria</taxon>
        <taxon>Pseudomonadati</taxon>
        <taxon>Pseudomonadota</taxon>
        <taxon>Alphaproteobacteria</taxon>
        <taxon>Caulobacterales</taxon>
        <taxon>Caulobacteraceae</taxon>
        <taxon>Caulobacter</taxon>
    </lineage>
</organism>
<dbReference type="PANTHER" id="PTHR43734:SF3">
    <property type="entry name" value="B-CAROTENE KETOLASE"/>
    <property type="match status" value="1"/>
</dbReference>
<evidence type="ECO:0000256" key="2">
    <source>
        <dbReference type="ARBA" id="ARBA00004829"/>
    </source>
</evidence>
<dbReference type="Gene3D" id="3.50.50.60">
    <property type="entry name" value="FAD/NAD(P)-binding domain"/>
    <property type="match status" value="3"/>
</dbReference>
<protein>
    <recommendedName>
        <fullName evidence="8">Phytoene dehydrogenase</fullName>
    </recommendedName>
</protein>
<dbReference type="NCBIfam" id="TIGR02734">
    <property type="entry name" value="crtI_fam"/>
    <property type="match status" value="1"/>
</dbReference>
<sequence>MTEPSPTRPTAAVIGSGFGGLALAIRLQSAGFQTTVFEGRDKPGGRAYVWHDQGFTFDAGPTVVTDPACLEELFALSGRKVSDYVELMSVAPFYRLCWEDGDVFDYVNDQALLDAQIARKNPADVEGYKRFLNFSEQVFQEGYVKLGHVPFLDFRSMIAAAPQLVKLEAWRSVYAKVSGFVQDEHLRQALSFHTLLVGGSPFAASSIYALIHALERRGGVWFPRGGTHALVRAMVRLFEDLGGQIRLNAPVQAIETEGKTVRGVASAAGFEAFDTVASNADIVHTYDKLLKGHRRGRSEGARLKRARFSPSLFVVHFGLKALHPDIRHHTICFGERYKGLIDEIYGKPSLARDFSLYLHAPCASDPSMAPEGCSSYYALSPVPHLGTAPIDWAVEGPKYRDRILGYLEERYIPNLRRDLVTSRIFTPADFQGELNAWQGSAFSLEPVLTQSAWFRTHNRDDVIGNLYFVGAGTHPGAGIPGVVGSAKATAGLMIEDFAGALA</sequence>
<feature type="domain" description="Amine oxidase" evidence="10">
    <location>
        <begin position="19"/>
        <end position="493"/>
    </location>
</feature>
<dbReference type="Pfam" id="PF01593">
    <property type="entry name" value="Amino_oxidase"/>
    <property type="match status" value="1"/>
</dbReference>
<dbReference type="EMBL" id="JAUSVS010000002">
    <property type="protein sequence ID" value="MDQ0463749.1"/>
    <property type="molecule type" value="Genomic_DNA"/>
</dbReference>
<evidence type="ECO:0000313" key="12">
    <source>
        <dbReference type="Proteomes" id="UP001228905"/>
    </source>
</evidence>
<evidence type="ECO:0000256" key="6">
    <source>
        <dbReference type="ARBA" id="ARBA00022827"/>
    </source>
</evidence>
<dbReference type="RefSeq" id="WP_307347905.1">
    <property type="nucleotide sequence ID" value="NZ_JAUSVS010000002.1"/>
</dbReference>
<keyword evidence="7 9" id="KW-0560">Oxidoreductase</keyword>
<dbReference type="GO" id="GO:0016491">
    <property type="term" value="F:oxidoreductase activity"/>
    <property type="evidence" value="ECO:0007669"/>
    <property type="project" value="UniProtKB-KW"/>
</dbReference>
<evidence type="ECO:0000256" key="1">
    <source>
        <dbReference type="ARBA" id="ARBA00001974"/>
    </source>
</evidence>
<evidence type="ECO:0000256" key="4">
    <source>
        <dbReference type="ARBA" id="ARBA00022630"/>
    </source>
</evidence>
<reference evidence="11 12" key="1">
    <citation type="submission" date="2023-07" db="EMBL/GenBank/DDBJ databases">
        <title>Genomic Encyclopedia of Type Strains, Phase IV (KMG-IV): sequencing the most valuable type-strain genomes for metagenomic binning, comparative biology and taxonomic classification.</title>
        <authorList>
            <person name="Goeker M."/>
        </authorList>
    </citation>
    <scope>NUCLEOTIDE SEQUENCE [LARGE SCALE GENOMIC DNA]</scope>
    <source>
        <strain evidence="11 12">DSM 18695</strain>
    </source>
</reference>
<accession>A0ABU0IP26</accession>
<keyword evidence="5 9" id="KW-0125">Carotenoid biosynthesis</keyword>
<keyword evidence="6" id="KW-0274">FAD</keyword>
<evidence type="ECO:0000256" key="9">
    <source>
        <dbReference type="RuleBase" id="RU362075"/>
    </source>
</evidence>
<dbReference type="Proteomes" id="UP001228905">
    <property type="component" value="Unassembled WGS sequence"/>
</dbReference>
<dbReference type="PROSITE" id="PS00982">
    <property type="entry name" value="PHYTOENE_DH"/>
    <property type="match status" value="1"/>
</dbReference>
<proteinExistence type="inferred from homology"/>
<keyword evidence="12" id="KW-1185">Reference proteome</keyword>
<comment type="similarity">
    <text evidence="3 9">Belongs to the carotenoid/retinoid oxidoreductase family.</text>
</comment>
<dbReference type="InterPro" id="IPR008150">
    <property type="entry name" value="Phytoene_DH_bac_CS"/>
</dbReference>
<evidence type="ECO:0000313" key="11">
    <source>
        <dbReference type="EMBL" id="MDQ0463749.1"/>
    </source>
</evidence>
<comment type="pathway">
    <text evidence="2 9">Carotenoid biosynthesis.</text>
</comment>
<evidence type="ECO:0000259" key="10">
    <source>
        <dbReference type="Pfam" id="PF01593"/>
    </source>
</evidence>
<comment type="cofactor">
    <cofactor evidence="1">
        <name>FAD</name>
        <dbReference type="ChEBI" id="CHEBI:57692"/>
    </cofactor>
</comment>
<dbReference type="SUPFAM" id="SSF51905">
    <property type="entry name" value="FAD/NAD(P)-binding domain"/>
    <property type="match status" value="1"/>
</dbReference>
<name>A0ABU0IP26_9CAUL</name>
<comment type="caution">
    <text evidence="11">The sequence shown here is derived from an EMBL/GenBank/DDBJ whole genome shotgun (WGS) entry which is preliminary data.</text>
</comment>
<dbReference type="InterPro" id="IPR036188">
    <property type="entry name" value="FAD/NAD-bd_sf"/>
</dbReference>
<dbReference type="PANTHER" id="PTHR43734">
    <property type="entry name" value="PHYTOENE DESATURASE"/>
    <property type="match status" value="1"/>
</dbReference>
<evidence type="ECO:0000256" key="8">
    <source>
        <dbReference type="ARBA" id="ARBA00031986"/>
    </source>
</evidence>
<evidence type="ECO:0000256" key="5">
    <source>
        <dbReference type="ARBA" id="ARBA00022746"/>
    </source>
</evidence>